<feature type="domain" description="Glycosyltransferase subfamily 4-like N-terminal" evidence="4">
    <location>
        <begin position="50"/>
        <end position="167"/>
    </location>
</feature>
<evidence type="ECO:0000256" key="2">
    <source>
        <dbReference type="ARBA" id="ARBA00022679"/>
    </source>
</evidence>
<name>A0A7W9PC47_9NOCA</name>
<sequence>MNAQFSAPTQITTSAQSSARVASFAVPPARETFRIAMVVPPYFDVPPKAYGGVEAVVADLIAALVGRGHEVTLFGAGEPGTDARFISLWDEIQAERLGDPFPEVLHAMKVRRALERLVAREGVDLVHDHTFAGPLNAPFYRDLGLPTVVTVHGPVDGEPYTYYRELGPDVSLVAISDRQRELAPDLNWAGRVHNAVRIGDWPFRARKNDYALFLGRFSECKAPHLALAAAHAVGMPLVLAGKCKEPPELAYFDRAVRPLLTERDHVFGMADAAAKRKLLSEATCLLFPVQWEEPFGMVMIEAMVCGTPVVALRGGAVPEVIVDGVTGRICDDPAELPIAMKEVRTYDPEACRAHVAANFGEDTLGRGYEQVYRKVLRSRRAPRGARGATAIRSRSAASVPYGAAPGDSA</sequence>
<dbReference type="PANTHER" id="PTHR12526:SF595">
    <property type="entry name" value="BLL5217 PROTEIN"/>
    <property type="match status" value="1"/>
</dbReference>
<evidence type="ECO:0000313" key="6">
    <source>
        <dbReference type="Proteomes" id="UP000540412"/>
    </source>
</evidence>
<evidence type="ECO:0000256" key="1">
    <source>
        <dbReference type="ARBA" id="ARBA00022676"/>
    </source>
</evidence>
<dbReference type="InterPro" id="IPR001296">
    <property type="entry name" value="Glyco_trans_1"/>
</dbReference>
<evidence type="ECO:0000259" key="3">
    <source>
        <dbReference type="Pfam" id="PF00534"/>
    </source>
</evidence>
<dbReference type="Pfam" id="PF00534">
    <property type="entry name" value="Glycos_transf_1"/>
    <property type="match status" value="1"/>
</dbReference>
<reference evidence="5 6" key="1">
    <citation type="submission" date="2020-08" db="EMBL/GenBank/DDBJ databases">
        <title>Sequencing the genomes of 1000 actinobacteria strains.</title>
        <authorList>
            <person name="Klenk H.-P."/>
        </authorList>
    </citation>
    <scope>NUCLEOTIDE SEQUENCE [LARGE SCALE GENOMIC DNA]</scope>
    <source>
        <strain evidence="5 6">DSM 43582</strain>
    </source>
</reference>
<keyword evidence="1" id="KW-0328">Glycosyltransferase</keyword>
<dbReference type="Pfam" id="PF13439">
    <property type="entry name" value="Glyco_transf_4"/>
    <property type="match status" value="1"/>
</dbReference>
<organism evidence="5 6">
    <name type="scientific">Nocardia transvalensis</name>
    <dbReference type="NCBI Taxonomy" id="37333"/>
    <lineage>
        <taxon>Bacteria</taxon>
        <taxon>Bacillati</taxon>
        <taxon>Actinomycetota</taxon>
        <taxon>Actinomycetes</taxon>
        <taxon>Mycobacteriales</taxon>
        <taxon>Nocardiaceae</taxon>
        <taxon>Nocardia</taxon>
    </lineage>
</organism>
<dbReference type="SUPFAM" id="SSF53756">
    <property type="entry name" value="UDP-Glycosyltransferase/glycogen phosphorylase"/>
    <property type="match status" value="1"/>
</dbReference>
<comment type="caution">
    <text evidence="5">The sequence shown here is derived from an EMBL/GenBank/DDBJ whole genome shotgun (WGS) entry which is preliminary data.</text>
</comment>
<keyword evidence="2 5" id="KW-0808">Transferase</keyword>
<dbReference type="GO" id="GO:0016757">
    <property type="term" value="F:glycosyltransferase activity"/>
    <property type="evidence" value="ECO:0007669"/>
    <property type="project" value="UniProtKB-KW"/>
</dbReference>
<protein>
    <submittedName>
        <fullName evidence="5">Glycosyltransferase involved in cell wall biosynthesis</fullName>
    </submittedName>
</protein>
<proteinExistence type="predicted"/>
<dbReference type="EMBL" id="JACHIT010000001">
    <property type="protein sequence ID" value="MBB5912899.1"/>
    <property type="molecule type" value="Genomic_DNA"/>
</dbReference>
<evidence type="ECO:0000313" key="5">
    <source>
        <dbReference type="EMBL" id="MBB5912899.1"/>
    </source>
</evidence>
<evidence type="ECO:0000259" key="4">
    <source>
        <dbReference type="Pfam" id="PF13439"/>
    </source>
</evidence>
<dbReference type="AlphaFoldDB" id="A0A7W9PC47"/>
<dbReference type="PANTHER" id="PTHR12526">
    <property type="entry name" value="GLYCOSYLTRANSFERASE"/>
    <property type="match status" value="1"/>
</dbReference>
<dbReference type="Proteomes" id="UP000540412">
    <property type="component" value="Unassembled WGS sequence"/>
</dbReference>
<feature type="domain" description="Glycosyl transferase family 1" evidence="3">
    <location>
        <begin position="207"/>
        <end position="333"/>
    </location>
</feature>
<keyword evidence="6" id="KW-1185">Reference proteome</keyword>
<gene>
    <name evidence="5" type="ORF">BJY24_001766</name>
</gene>
<dbReference type="CDD" id="cd03802">
    <property type="entry name" value="GT4_AviGT4-like"/>
    <property type="match status" value="1"/>
</dbReference>
<accession>A0A7W9PC47</accession>
<dbReference type="InterPro" id="IPR028098">
    <property type="entry name" value="Glyco_trans_4-like_N"/>
</dbReference>
<dbReference type="Gene3D" id="3.40.50.2000">
    <property type="entry name" value="Glycogen Phosphorylase B"/>
    <property type="match status" value="2"/>
</dbReference>